<name>A0A1G2CI62_9BACT</name>
<accession>A0A1G2CI62</accession>
<proteinExistence type="predicted"/>
<evidence type="ECO:0008006" key="3">
    <source>
        <dbReference type="Google" id="ProtNLM"/>
    </source>
</evidence>
<dbReference type="AlphaFoldDB" id="A0A1G2CI62"/>
<protein>
    <recommendedName>
        <fullName evidence="3">FCP1 homology domain-containing protein</fullName>
    </recommendedName>
</protein>
<gene>
    <name evidence="1" type="ORF">A3A43_01805</name>
</gene>
<evidence type="ECO:0000313" key="1">
    <source>
        <dbReference type="EMBL" id="OGZ00902.1"/>
    </source>
</evidence>
<dbReference type="Gene3D" id="3.40.50.1000">
    <property type="entry name" value="HAD superfamily/HAD-like"/>
    <property type="match status" value="1"/>
</dbReference>
<dbReference type="EMBL" id="MHLC01000025">
    <property type="protein sequence ID" value="OGZ00902.1"/>
    <property type="molecule type" value="Genomic_DNA"/>
</dbReference>
<dbReference type="Proteomes" id="UP000178495">
    <property type="component" value="Unassembled WGS sequence"/>
</dbReference>
<reference evidence="1 2" key="1">
    <citation type="journal article" date="2016" name="Nat. Commun.">
        <title>Thousands of microbial genomes shed light on interconnected biogeochemical processes in an aquifer system.</title>
        <authorList>
            <person name="Anantharaman K."/>
            <person name="Brown C.T."/>
            <person name="Hug L.A."/>
            <person name="Sharon I."/>
            <person name="Castelle C.J."/>
            <person name="Probst A.J."/>
            <person name="Thomas B.C."/>
            <person name="Singh A."/>
            <person name="Wilkins M.J."/>
            <person name="Karaoz U."/>
            <person name="Brodie E.L."/>
            <person name="Williams K.H."/>
            <person name="Hubbard S.S."/>
            <person name="Banfield J.F."/>
        </authorList>
    </citation>
    <scope>NUCLEOTIDE SEQUENCE [LARGE SCALE GENOMIC DNA]</scope>
</reference>
<organism evidence="1 2">
    <name type="scientific">Candidatus Liptonbacteria bacterium RIFCSPLOWO2_01_FULL_56_20</name>
    <dbReference type="NCBI Taxonomy" id="1798652"/>
    <lineage>
        <taxon>Bacteria</taxon>
        <taxon>Candidatus Liptoniibacteriota</taxon>
    </lineage>
</organism>
<dbReference type="InterPro" id="IPR036412">
    <property type="entry name" value="HAD-like_sf"/>
</dbReference>
<sequence length="127" mass="14836">MKTILVDAIGAFVIEGQGIFKAMFDMLEKYPNKKIILTNADDEQMVKFGLTNMPYEIFTLKHNPEKTDTKYYERMLEYFGLKKNNVVYFEHSRDAVKSAESAGITTYHYDSDKKDLENLKKFLDENL</sequence>
<dbReference type="InterPro" id="IPR023214">
    <property type="entry name" value="HAD_sf"/>
</dbReference>
<dbReference type="STRING" id="1798652.A3A43_01805"/>
<evidence type="ECO:0000313" key="2">
    <source>
        <dbReference type="Proteomes" id="UP000178495"/>
    </source>
</evidence>
<comment type="caution">
    <text evidence="1">The sequence shown here is derived from an EMBL/GenBank/DDBJ whole genome shotgun (WGS) entry which is preliminary data.</text>
</comment>
<dbReference type="SUPFAM" id="SSF56784">
    <property type="entry name" value="HAD-like"/>
    <property type="match status" value="1"/>
</dbReference>